<dbReference type="InterPro" id="IPR012480">
    <property type="entry name" value="Hepar_II_III_C"/>
</dbReference>
<comment type="caution">
    <text evidence="7">The sequence shown here is derived from an EMBL/GenBank/DDBJ whole genome shotgun (WGS) entry which is preliminary data.</text>
</comment>
<dbReference type="Gene3D" id="2.60.40.1190">
    <property type="match status" value="1"/>
</dbReference>
<name>A0ABW3HQP9_9BACL</name>
<comment type="subcellular location">
    <subcellularLocation>
        <location evidence="1">Periplasm</location>
    </subcellularLocation>
</comment>
<keyword evidence="2" id="KW-0732">Signal</keyword>
<keyword evidence="3" id="KW-0574">Periplasm</keyword>
<evidence type="ECO:0000313" key="8">
    <source>
        <dbReference type="Proteomes" id="UP001596989"/>
    </source>
</evidence>
<dbReference type="Pfam" id="PF07940">
    <property type="entry name" value="Hepar_II_III_C"/>
    <property type="match status" value="1"/>
</dbReference>
<evidence type="ECO:0000259" key="6">
    <source>
        <dbReference type="Pfam" id="PF07940"/>
    </source>
</evidence>
<proteinExistence type="predicted"/>
<organism evidence="7 8">
    <name type="scientific">Paenibacillus chungangensis</name>
    <dbReference type="NCBI Taxonomy" id="696535"/>
    <lineage>
        <taxon>Bacteria</taxon>
        <taxon>Bacillati</taxon>
        <taxon>Bacillota</taxon>
        <taxon>Bacilli</taxon>
        <taxon>Bacillales</taxon>
        <taxon>Paenibacillaceae</taxon>
        <taxon>Paenibacillus</taxon>
    </lineage>
</organism>
<evidence type="ECO:0000256" key="2">
    <source>
        <dbReference type="ARBA" id="ARBA00022729"/>
    </source>
</evidence>
<dbReference type="Gene3D" id="1.50.10.100">
    <property type="entry name" value="Chondroitin AC/alginate lyase"/>
    <property type="match status" value="1"/>
</dbReference>
<dbReference type="PANTHER" id="PTHR39210">
    <property type="entry name" value="HEPARIN-SULFATE LYASE"/>
    <property type="match status" value="1"/>
</dbReference>
<keyword evidence="8" id="KW-1185">Reference proteome</keyword>
<accession>A0ABW3HQP9</accession>
<evidence type="ECO:0000256" key="5">
    <source>
        <dbReference type="SAM" id="MobiDB-lite"/>
    </source>
</evidence>
<sequence length="1527" mass="164828">MKGKRWIAICVSAFMLLALWPVYGGIGRVAAVGSGGTSSANIPVAGDYRAVVPIAAAAPIVDGSLVDSAWLIATELSPLRTFFDQVQDQRVNVKLTHDGDTLYAAIEAYDPDSALALVDVVIAGEDSGGSYYHVPIAVGATGDSSYVTNWGSHRYGEDGMVPSAYEVVHVRDGGYVRAEVAIPASSLGMQGIAAGDSWRFNIVAIKKLGEEAFSSWVPVRESYFVQDSSNEIVFKAYMLPEGRMGSVSFGGMGTLPGYAKAAQAWEPVGASLQYDSFQQKTVAFQEPFAGSYESDYNFWWVSPDGRMEVIDSPSMQVAGGEVQATFQHPEPRQDGMYRLAIHADGANEAALYTGELAFDRYAMIKAGEGPPAPLPPDGATIVAAEPASAAVQKVLSIIPEKTGIYFTGIPHLPDLRPESLYNWSPDQPNVISTKADGTVYPSAEYPETGVMRVTNRLGQEVEYPYYEDASGRKYFLSAHVWFMQHAYAVRQTEIISRTDPLGAARLLARFAELYPAYVSTQDYPHQSYPLNADAGAPYAFYGGTWHRWYVMDFYYLKHLVSAYENIKKTNAFQVLGDELNRNIEEEVVGGLFRASVEQLEAYPFTAHNLEFHNWQAVAQLAEALEDPRYIHAVTEKLSRFTEEMYLHDGFFKEVTFSYHRQSTNGVVASIKRLNGWSDPTGYVSARTGLRYDNLQILDQFPVLGNAMELNRSIVYPNGRYVPLQDTWANELVANPDVQSGSRLIPAGGIARMVNDGAQVHMTFPPKYGHEQKDPLNMTLFAKGQELLPDIGYTHTNYRQWTRSTLGHNTVVVDGADMNVTSGLGELAAANHGGNIEVFGAAGDLLQVTRASQQAAYPQTEDYARELWLIDFPEETSADSYVVDLFRVKGGERHEYTLQGDANRDAWFTPSVTMSVYGDYLLPPGTVVTPPQDELDQGDAGGHYYGYAYVKDVQDASLADGRYELALTTHDGEGAAAGLHIHGLAGDDGAQLFLGRSPSLRATRTEPGGSRYLDNNVQAALYDMPKMVVRREGTGLASQFVHVMEPLAPGQAARVSGVERLTPSSGEEGDVAVKIAYGNTTDYILSSRNGETPLVVQDMRLQGKLGFIRVENGVVTRMVVIGGDLLQKGTKKVYGPKRIEGVIASVKRLADGDSADGILTAASVPKAAVGQYAIVTHPDGKKSGFRIKDVKKAGEMTLVESDGLDPGFTVYADGSSRMRYFPFTAWEGEHRFHIDLITERLGDSPRFHDGSGNPLTELPLAGPALASNDLRNLGNSGKTAELIMVWKDEEGVVREVASTGTNLKSGAEESLSASIEGNWSEGGTLEAFLWDSLDTMRPLTAPSATASSASSGGSSSAEGGGFGGTGNVKQGSGAVSEKRGSGGTGSLKQGSGELSSGKDTKVTVALMTKNDARSLEVTPPPVSNLLEVAVNTGNKEVVFSGRTPFGAYRPVTALLLDAGGGVQYIGQTESDGGSFFSFRMSYDVLLSGNYTLRLGSADYDRVLTYTFPLPLTGTANVGSAGQKGEAVQ</sequence>
<reference evidence="8" key="1">
    <citation type="journal article" date="2019" name="Int. J. Syst. Evol. Microbiol.">
        <title>The Global Catalogue of Microorganisms (GCM) 10K type strain sequencing project: providing services to taxonomists for standard genome sequencing and annotation.</title>
        <authorList>
            <consortium name="The Broad Institute Genomics Platform"/>
            <consortium name="The Broad Institute Genome Sequencing Center for Infectious Disease"/>
            <person name="Wu L."/>
            <person name="Ma J."/>
        </authorList>
    </citation>
    <scope>NUCLEOTIDE SEQUENCE [LARGE SCALE GENOMIC DNA]</scope>
    <source>
        <strain evidence="8">CCUG 59129</strain>
    </source>
</reference>
<evidence type="ECO:0000256" key="3">
    <source>
        <dbReference type="ARBA" id="ARBA00022764"/>
    </source>
</evidence>
<keyword evidence="4" id="KW-0456">Lyase</keyword>
<protein>
    <submittedName>
        <fullName evidence="7">Heparinase II/III family protein</fullName>
    </submittedName>
</protein>
<dbReference type="PANTHER" id="PTHR39210:SF1">
    <property type="entry name" value="HEPARIN-SULFATE LYASE"/>
    <property type="match status" value="1"/>
</dbReference>
<dbReference type="EMBL" id="JBHTJZ010000011">
    <property type="protein sequence ID" value="MFD0959813.1"/>
    <property type="molecule type" value="Genomic_DNA"/>
</dbReference>
<feature type="compositionally biased region" description="Low complexity" evidence="5">
    <location>
        <begin position="1340"/>
        <end position="1356"/>
    </location>
</feature>
<dbReference type="Proteomes" id="UP001596989">
    <property type="component" value="Unassembled WGS sequence"/>
</dbReference>
<feature type="domain" description="Heparinase II/III-like C-terminal" evidence="6">
    <location>
        <begin position="740"/>
        <end position="867"/>
    </location>
</feature>
<feature type="region of interest" description="Disordered" evidence="5">
    <location>
        <begin position="1340"/>
        <end position="1398"/>
    </location>
</feature>
<dbReference type="SUPFAM" id="SSF49344">
    <property type="entry name" value="CBD9-like"/>
    <property type="match status" value="1"/>
</dbReference>
<evidence type="ECO:0000256" key="4">
    <source>
        <dbReference type="ARBA" id="ARBA00023239"/>
    </source>
</evidence>
<gene>
    <name evidence="7" type="ORF">ACFQ2I_10465</name>
</gene>
<dbReference type="Gene3D" id="2.70.98.70">
    <property type="match status" value="1"/>
</dbReference>
<dbReference type="InterPro" id="IPR008929">
    <property type="entry name" value="Chondroitin_lyas"/>
</dbReference>
<evidence type="ECO:0000313" key="7">
    <source>
        <dbReference type="EMBL" id="MFD0959813.1"/>
    </source>
</evidence>
<evidence type="ECO:0000256" key="1">
    <source>
        <dbReference type="ARBA" id="ARBA00004418"/>
    </source>
</evidence>
<dbReference type="RefSeq" id="WP_377564077.1">
    <property type="nucleotide sequence ID" value="NZ_JBHTJZ010000011.1"/>
</dbReference>